<evidence type="ECO:0008006" key="3">
    <source>
        <dbReference type="Google" id="ProtNLM"/>
    </source>
</evidence>
<evidence type="ECO:0000313" key="2">
    <source>
        <dbReference type="Proteomes" id="UP001202117"/>
    </source>
</evidence>
<organism evidence="1 2">
    <name type="scientific">Halomonas flagellata</name>
    <dbReference type="NCBI Taxonomy" id="2920385"/>
    <lineage>
        <taxon>Bacteria</taxon>
        <taxon>Pseudomonadati</taxon>
        <taxon>Pseudomonadota</taxon>
        <taxon>Gammaproteobacteria</taxon>
        <taxon>Oceanospirillales</taxon>
        <taxon>Halomonadaceae</taxon>
        <taxon>Halomonas</taxon>
    </lineage>
</organism>
<protein>
    <recommendedName>
        <fullName evidence="3">PEGA domain-containing protein</fullName>
    </recommendedName>
</protein>
<comment type="caution">
    <text evidence="1">The sequence shown here is derived from an EMBL/GenBank/DDBJ whole genome shotgun (WGS) entry which is preliminary data.</text>
</comment>
<accession>A0ABS9RZ42</accession>
<proteinExistence type="predicted"/>
<evidence type="ECO:0000313" key="1">
    <source>
        <dbReference type="EMBL" id="MCH4565121.1"/>
    </source>
</evidence>
<keyword evidence="2" id="KW-1185">Reference proteome</keyword>
<dbReference type="Proteomes" id="UP001202117">
    <property type="component" value="Unassembled WGS sequence"/>
</dbReference>
<name>A0ABS9RZ42_9GAMM</name>
<dbReference type="RefSeq" id="WP_110285498.1">
    <property type="nucleotide sequence ID" value="NZ_JAKVPY010000029.1"/>
</dbReference>
<dbReference type="EMBL" id="JAKVPY010000029">
    <property type="protein sequence ID" value="MCH4565121.1"/>
    <property type="molecule type" value="Genomic_DNA"/>
</dbReference>
<sequence length="76" mass="8583">MDQYLKVVFPTRRHVWIDGAPAGWTNKVCQVETGHHVVTLSPTHPNFQPEQFDLLVTGTRPDAPLILEFTRKDAGT</sequence>
<reference evidence="1 2" key="1">
    <citation type="submission" date="2022-02" db="EMBL/GenBank/DDBJ databases">
        <title>Halomonas fukangensis sp. nov., a halophilic bacterium isolated from a bulk soil of Kalidium foliatum at Fukang.</title>
        <authorList>
            <person name="Huang Y."/>
        </authorList>
    </citation>
    <scope>NUCLEOTIDE SEQUENCE [LARGE SCALE GENOMIC DNA]</scope>
    <source>
        <strain evidence="1 2">EGI 63088</strain>
    </source>
</reference>
<gene>
    <name evidence="1" type="ORF">MKP05_18650</name>
</gene>